<evidence type="ECO:0000256" key="1">
    <source>
        <dbReference type="ARBA" id="ARBA00008645"/>
    </source>
</evidence>
<dbReference type="HOGENOM" id="CLU_024818_3_0_1"/>
<dbReference type="OMA" id="VMVCHHG"/>
<dbReference type="InterPro" id="IPR000073">
    <property type="entry name" value="AB_hydrolase_1"/>
</dbReference>
<dbReference type="EC" id="3.1.1.-" evidence="6"/>
<feature type="active site" evidence="7">
    <location>
        <position position="348"/>
    </location>
</feature>
<dbReference type="PANTHER" id="PTHR14189:SF0">
    <property type="entry name" value="PROTEIN PHOSPHATASE METHYLESTERASE 1"/>
    <property type="match status" value="1"/>
</dbReference>
<dbReference type="RefSeq" id="XP_003685636.1">
    <property type="nucleotide sequence ID" value="XM_003685588.1"/>
</dbReference>
<dbReference type="AlphaFoldDB" id="G8BTH4"/>
<evidence type="ECO:0000256" key="7">
    <source>
        <dbReference type="PIRSR" id="PIRSR022950-1"/>
    </source>
</evidence>
<dbReference type="GeneID" id="11531486"/>
<dbReference type="Proteomes" id="UP000005666">
    <property type="component" value="Chromosome 5"/>
</dbReference>
<comment type="function">
    <text evidence="6">Demethylates proteins that have been reversibly carboxymethylated.</text>
</comment>
<sequence>MSDDVRRKLLLKYLGNIDDLNDDNQDENDTPNNISPLKSFTKLNATDENFALEDKSLPNFFPEDLPSWKEYFDFNNIFVNKKRNIKINFYYKLPLKMDSLSIPIFILHHGAGSSALTFATLARDIFIKLEGRCAIMAFDARGHGKTEPLAPKTQLEYNLNDFTDDFTSLIEAFNRNYLQDITEEKKSFILVGHSLGGSICTFAYSKLIPNIQKQIVGITMLDIVEEAAIFALDNVQDFLHRTPSMFNSFDEAIRWSVKNNMPQSKESAEISVPALFRMTKNGKVARLSNLQDFKKFWNTWFVNLSHEFVSLPTCKLLILAGNDNLDKQLIVGQMQGKYQLVVFQDSGHFIQEDASVKTAITLIEFWKRNDNKTVVIKSNWGVKS</sequence>
<dbReference type="STRING" id="1071381.G8BTH4"/>
<evidence type="ECO:0000256" key="3">
    <source>
        <dbReference type="ARBA" id="ARBA00022487"/>
    </source>
</evidence>
<feature type="domain" description="AB hydrolase-1" evidence="8">
    <location>
        <begin position="103"/>
        <end position="354"/>
    </location>
</feature>
<dbReference type="Pfam" id="PF00561">
    <property type="entry name" value="Abhydrolase_1"/>
    <property type="match status" value="1"/>
</dbReference>
<dbReference type="EMBL" id="HE612860">
    <property type="protein sequence ID" value="CCE63202.1"/>
    <property type="molecule type" value="Genomic_DNA"/>
</dbReference>
<evidence type="ECO:0000256" key="2">
    <source>
        <dbReference type="ARBA" id="ARBA00020672"/>
    </source>
</evidence>
<evidence type="ECO:0000256" key="4">
    <source>
        <dbReference type="ARBA" id="ARBA00022801"/>
    </source>
</evidence>
<dbReference type="GO" id="GO:0051723">
    <property type="term" value="F:protein methylesterase activity"/>
    <property type="evidence" value="ECO:0007669"/>
    <property type="project" value="UniProtKB-EC"/>
</dbReference>
<keyword evidence="4 6" id="KW-0378">Hydrolase</keyword>
<dbReference type="KEGG" id="tpf:TPHA_0E01080"/>
<organism evidence="9 10">
    <name type="scientific">Tetrapisispora phaffii (strain ATCC 24235 / CBS 4417 / NBRC 1672 / NRRL Y-8282 / UCD 70-5)</name>
    <name type="common">Yeast</name>
    <name type="synonym">Fabospora phaffii</name>
    <dbReference type="NCBI Taxonomy" id="1071381"/>
    <lineage>
        <taxon>Eukaryota</taxon>
        <taxon>Fungi</taxon>
        <taxon>Dikarya</taxon>
        <taxon>Ascomycota</taxon>
        <taxon>Saccharomycotina</taxon>
        <taxon>Saccharomycetes</taxon>
        <taxon>Saccharomycetales</taxon>
        <taxon>Saccharomycetaceae</taxon>
        <taxon>Tetrapisispora</taxon>
    </lineage>
</organism>
<evidence type="ECO:0000256" key="6">
    <source>
        <dbReference type="PIRNR" id="PIRNR022950"/>
    </source>
</evidence>
<dbReference type="InterPro" id="IPR016812">
    <property type="entry name" value="PPase_methylesterase_euk"/>
</dbReference>
<dbReference type="Gene3D" id="3.40.50.1820">
    <property type="entry name" value="alpha/beta hydrolase"/>
    <property type="match status" value="1"/>
</dbReference>
<keyword evidence="3 6" id="KW-0719">Serine esterase</keyword>
<proteinExistence type="inferred from homology"/>
<evidence type="ECO:0000259" key="8">
    <source>
        <dbReference type="Pfam" id="PF00561"/>
    </source>
</evidence>
<gene>
    <name evidence="9" type="primary">TPHA0E01080</name>
    <name evidence="9" type="ordered locus">TPHA_0E01080</name>
</gene>
<accession>G8BTH4</accession>
<feature type="active site" evidence="7">
    <location>
        <position position="194"/>
    </location>
</feature>
<dbReference type="SUPFAM" id="SSF53474">
    <property type="entry name" value="alpha/beta-Hydrolases"/>
    <property type="match status" value="1"/>
</dbReference>
<name>G8BTH4_TETPH</name>
<dbReference type="PIRSF" id="PIRSF022950">
    <property type="entry name" value="PPase_methylesterase_euk"/>
    <property type="match status" value="1"/>
</dbReference>
<keyword evidence="10" id="KW-1185">Reference proteome</keyword>
<dbReference type="InterPro" id="IPR029058">
    <property type="entry name" value="AB_hydrolase_fold"/>
</dbReference>
<evidence type="ECO:0000313" key="9">
    <source>
        <dbReference type="EMBL" id="CCE63202.1"/>
    </source>
</evidence>
<dbReference type="PANTHER" id="PTHR14189">
    <property type="entry name" value="PROTEIN PHOSPHATASE METHYLESTERASE-1 RELATED"/>
    <property type="match status" value="1"/>
</dbReference>
<comment type="catalytic activity">
    <reaction evidence="5">
        <text>[phosphatase 2A protein]-C-terminal L-leucine methyl ester + H2O = [phosphatase 2A protein]-C-terminal L-leucine + methanol + H(+)</text>
        <dbReference type="Rhea" id="RHEA:48548"/>
        <dbReference type="Rhea" id="RHEA-COMP:12134"/>
        <dbReference type="Rhea" id="RHEA-COMP:12135"/>
        <dbReference type="ChEBI" id="CHEBI:15377"/>
        <dbReference type="ChEBI" id="CHEBI:15378"/>
        <dbReference type="ChEBI" id="CHEBI:17790"/>
        <dbReference type="ChEBI" id="CHEBI:90516"/>
        <dbReference type="ChEBI" id="CHEBI:90517"/>
        <dbReference type="EC" id="3.1.1.89"/>
    </reaction>
</comment>
<feature type="active site" evidence="7">
    <location>
        <position position="222"/>
    </location>
</feature>
<dbReference type="GO" id="GO:0005763">
    <property type="term" value="C:mitochondrial small ribosomal subunit"/>
    <property type="evidence" value="ECO:0007669"/>
    <property type="project" value="EnsemblFungi"/>
</dbReference>
<dbReference type="OrthoDB" id="194865at2759"/>
<evidence type="ECO:0000256" key="5">
    <source>
        <dbReference type="ARBA" id="ARBA00049203"/>
    </source>
</evidence>
<dbReference type="eggNOG" id="KOG2564">
    <property type="taxonomic scope" value="Eukaryota"/>
</dbReference>
<evidence type="ECO:0000313" key="10">
    <source>
        <dbReference type="Proteomes" id="UP000005666"/>
    </source>
</evidence>
<reference evidence="9 10" key="1">
    <citation type="journal article" date="2011" name="Proc. Natl. Acad. Sci. U.S.A.">
        <title>Evolutionary erosion of yeast sex chromosomes by mating-type switching accidents.</title>
        <authorList>
            <person name="Gordon J.L."/>
            <person name="Armisen D."/>
            <person name="Proux-Wera E."/>
            <person name="Oheigeartaigh S.S."/>
            <person name="Byrne K.P."/>
            <person name="Wolfe K.H."/>
        </authorList>
    </citation>
    <scope>NUCLEOTIDE SEQUENCE [LARGE SCALE GENOMIC DNA]</scope>
    <source>
        <strain evidence="10">ATCC 24235 / CBS 4417 / NBRC 1672 / NRRL Y-8282 / UCD 70-5</strain>
    </source>
</reference>
<comment type="similarity">
    <text evidence="1 6">Belongs to the AB hydrolase superfamily.</text>
</comment>
<protein>
    <recommendedName>
        <fullName evidence="2 6">Protein phosphatase methylesterase 1</fullName>
        <shortName evidence="6">PME-1</shortName>
        <ecNumber evidence="6">3.1.1.-</ecNumber>
    </recommendedName>
</protein>